<dbReference type="EMBL" id="JAESVG020000010">
    <property type="protein sequence ID" value="KAG8623168.1"/>
    <property type="molecule type" value="Genomic_DNA"/>
</dbReference>
<dbReference type="OrthoDB" id="5428259at2759"/>
<dbReference type="Proteomes" id="UP000809789">
    <property type="component" value="Unassembled WGS sequence"/>
</dbReference>
<feature type="region of interest" description="Disordered" evidence="1">
    <location>
        <begin position="331"/>
        <end position="359"/>
    </location>
</feature>
<proteinExistence type="predicted"/>
<evidence type="ECO:0000313" key="3">
    <source>
        <dbReference type="Proteomes" id="UP000809789"/>
    </source>
</evidence>
<dbReference type="AlphaFoldDB" id="A0A8K0KZP3"/>
<gene>
    <name evidence="2" type="ORF">KVT40_008144</name>
</gene>
<reference evidence="2" key="1">
    <citation type="submission" date="2021-07" db="EMBL/GenBank/DDBJ databases">
        <title>Elsinoe batatas strain:CRI-CJ2 Genome sequencing and assembly.</title>
        <authorList>
            <person name="Huang L."/>
        </authorList>
    </citation>
    <scope>NUCLEOTIDE SEQUENCE</scope>
    <source>
        <strain evidence="2">CRI-CJ2</strain>
    </source>
</reference>
<accession>A0A8K0KZP3</accession>
<evidence type="ECO:0000256" key="1">
    <source>
        <dbReference type="SAM" id="MobiDB-lite"/>
    </source>
</evidence>
<comment type="caution">
    <text evidence="2">The sequence shown here is derived from an EMBL/GenBank/DDBJ whole genome shotgun (WGS) entry which is preliminary data.</text>
</comment>
<feature type="region of interest" description="Disordered" evidence="1">
    <location>
        <begin position="484"/>
        <end position="510"/>
    </location>
</feature>
<sequence>MDIAYPTLASHPHPGKASITNIPLNCNICPKKPTFSDVSHLLTHIASKAHLSTYYKIKVRSAQEAASRSLIDEYDVWYTNNGIEDLMSERLNLKEQKRKMKTQQKEDNKSTVIRAHHYSVEQRPMLPYDFGKVDPELYGDSIKQELEDVHGVVPSIEYDPQYEVPPWMPWASNHQQRDPYTFDNGLPTPDSFPETPRSRQTVFLEGIEEAAAPNNEGETKPNDSNLLKGIIWPGMDLFDSATPEMRRKRNQKKSLDVIDRLQATSNMIEATEVVYTPEIIQSKARAITGLPHSSVSPFKKAAAPPAKKIRVSSATGHSLAVKNAIIPPLKRRARTTSARTTVANETSKPKRGRKPKAVTTSALEFGTSPEKASKVAETPVQAAAEVLTVLNSPFSYVAPSGDTAASTFRTAPRYYIEHDTHRSGPEPLHVNDSFNFHGANHSASAFANPLYNPFNFQYTPAPSDSTSLPSWDFMSQDLSTILANPSFLQSSHPGDDDDDERTISAPLSEQ</sequence>
<protein>
    <submittedName>
        <fullName evidence="2">Uncharacterized protein</fullName>
    </submittedName>
</protein>
<keyword evidence="3" id="KW-1185">Reference proteome</keyword>
<name>A0A8K0KZP3_9PEZI</name>
<evidence type="ECO:0000313" key="2">
    <source>
        <dbReference type="EMBL" id="KAG8623168.1"/>
    </source>
</evidence>
<organism evidence="2 3">
    <name type="scientific">Elsinoe batatas</name>
    <dbReference type="NCBI Taxonomy" id="2601811"/>
    <lineage>
        <taxon>Eukaryota</taxon>
        <taxon>Fungi</taxon>
        <taxon>Dikarya</taxon>
        <taxon>Ascomycota</taxon>
        <taxon>Pezizomycotina</taxon>
        <taxon>Dothideomycetes</taxon>
        <taxon>Dothideomycetidae</taxon>
        <taxon>Myriangiales</taxon>
        <taxon>Elsinoaceae</taxon>
        <taxon>Elsinoe</taxon>
    </lineage>
</organism>